<organism evidence="6 7">
    <name type="scientific">Penicillium alfredii</name>
    <dbReference type="NCBI Taxonomy" id="1506179"/>
    <lineage>
        <taxon>Eukaryota</taxon>
        <taxon>Fungi</taxon>
        <taxon>Dikarya</taxon>
        <taxon>Ascomycota</taxon>
        <taxon>Pezizomycotina</taxon>
        <taxon>Eurotiomycetes</taxon>
        <taxon>Eurotiomycetidae</taxon>
        <taxon>Eurotiales</taxon>
        <taxon>Aspergillaceae</taxon>
        <taxon>Penicillium</taxon>
    </lineage>
</organism>
<evidence type="ECO:0000256" key="5">
    <source>
        <dbReference type="SAM" id="Phobius"/>
    </source>
</evidence>
<keyword evidence="3 5" id="KW-1133">Transmembrane helix</keyword>
<evidence type="ECO:0000313" key="6">
    <source>
        <dbReference type="EMBL" id="KAJ5101254.1"/>
    </source>
</evidence>
<sequence>MDRFGCRVLLMVSAAGLSLCFIMVAMLLSFGQLQTAYGATAFIFLFQIFYGLGWLPVSLVLSIGNQHNTFTTKSLELEDVNLIFAKGGFTGGVFSSRGRTVVPHQHAQETEIGAKQETDIIEYVQRQS</sequence>
<dbReference type="Pfam" id="PF00083">
    <property type="entry name" value="Sugar_tr"/>
    <property type="match status" value="1"/>
</dbReference>
<dbReference type="Proteomes" id="UP001141434">
    <property type="component" value="Unassembled WGS sequence"/>
</dbReference>
<dbReference type="InterPro" id="IPR005828">
    <property type="entry name" value="MFS_sugar_transport-like"/>
</dbReference>
<evidence type="ECO:0000256" key="3">
    <source>
        <dbReference type="ARBA" id="ARBA00022989"/>
    </source>
</evidence>
<dbReference type="InterPro" id="IPR036259">
    <property type="entry name" value="MFS_trans_sf"/>
</dbReference>
<dbReference type="SUPFAM" id="SSF103473">
    <property type="entry name" value="MFS general substrate transporter"/>
    <property type="match status" value="1"/>
</dbReference>
<name>A0A9W9FJG8_9EURO</name>
<keyword evidence="4 5" id="KW-0472">Membrane</keyword>
<dbReference type="Gene3D" id="1.20.1250.20">
    <property type="entry name" value="MFS general substrate transporter like domains"/>
    <property type="match status" value="1"/>
</dbReference>
<evidence type="ECO:0000256" key="1">
    <source>
        <dbReference type="ARBA" id="ARBA00004370"/>
    </source>
</evidence>
<dbReference type="GeneID" id="81393226"/>
<dbReference type="GO" id="GO:0016020">
    <property type="term" value="C:membrane"/>
    <property type="evidence" value="ECO:0007669"/>
    <property type="project" value="UniProtKB-SubCell"/>
</dbReference>
<feature type="transmembrane region" description="Helical" evidence="5">
    <location>
        <begin position="7"/>
        <end position="30"/>
    </location>
</feature>
<reference evidence="6" key="1">
    <citation type="submission" date="2022-11" db="EMBL/GenBank/DDBJ databases">
        <authorList>
            <person name="Petersen C."/>
        </authorList>
    </citation>
    <scope>NUCLEOTIDE SEQUENCE</scope>
    <source>
        <strain evidence="6">IBT 34128</strain>
    </source>
</reference>
<protein>
    <submittedName>
        <fullName evidence="6">Uncharacterized protein</fullName>
    </submittedName>
</protein>
<comment type="caution">
    <text evidence="6">The sequence shown here is derived from an EMBL/GenBank/DDBJ whole genome shotgun (WGS) entry which is preliminary data.</text>
</comment>
<dbReference type="AlphaFoldDB" id="A0A9W9FJG8"/>
<dbReference type="OrthoDB" id="6133115at2759"/>
<keyword evidence="2 5" id="KW-0812">Transmembrane</keyword>
<dbReference type="EMBL" id="JAPMSZ010000005">
    <property type="protein sequence ID" value="KAJ5101254.1"/>
    <property type="molecule type" value="Genomic_DNA"/>
</dbReference>
<reference evidence="6" key="2">
    <citation type="journal article" date="2023" name="IMA Fungus">
        <title>Comparative genomic study of the Penicillium genus elucidates a diverse pangenome and 15 lateral gene transfer events.</title>
        <authorList>
            <person name="Petersen C."/>
            <person name="Sorensen T."/>
            <person name="Nielsen M.R."/>
            <person name="Sondergaard T.E."/>
            <person name="Sorensen J.L."/>
            <person name="Fitzpatrick D.A."/>
            <person name="Frisvad J.C."/>
            <person name="Nielsen K.L."/>
        </authorList>
    </citation>
    <scope>NUCLEOTIDE SEQUENCE</scope>
    <source>
        <strain evidence="6">IBT 34128</strain>
    </source>
</reference>
<keyword evidence="7" id="KW-1185">Reference proteome</keyword>
<evidence type="ECO:0000313" key="7">
    <source>
        <dbReference type="Proteomes" id="UP001141434"/>
    </source>
</evidence>
<accession>A0A9W9FJG8</accession>
<dbReference type="RefSeq" id="XP_056512085.1">
    <property type="nucleotide sequence ID" value="XM_056654058.1"/>
</dbReference>
<feature type="transmembrane region" description="Helical" evidence="5">
    <location>
        <begin position="36"/>
        <end position="63"/>
    </location>
</feature>
<proteinExistence type="predicted"/>
<evidence type="ECO:0000256" key="4">
    <source>
        <dbReference type="ARBA" id="ARBA00023136"/>
    </source>
</evidence>
<dbReference type="GO" id="GO:0022857">
    <property type="term" value="F:transmembrane transporter activity"/>
    <property type="evidence" value="ECO:0007669"/>
    <property type="project" value="InterPro"/>
</dbReference>
<gene>
    <name evidence="6" type="ORF">NUU61_003476</name>
</gene>
<evidence type="ECO:0000256" key="2">
    <source>
        <dbReference type="ARBA" id="ARBA00022692"/>
    </source>
</evidence>
<comment type="subcellular location">
    <subcellularLocation>
        <location evidence="1">Membrane</location>
    </subcellularLocation>
</comment>